<feature type="region of interest" description="Disordered" evidence="1">
    <location>
        <begin position="31"/>
        <end position="66"/>
    </location>
</feature>
<feature type="chain" id="PRO_5046242551" evidence="2">
    <location>
        <begin position="28"/>
        <end position="474"/>
    </location>
</feature>
<evidence type="ECO:0000313" key="3">
    <source>
        <dbReference type="EMBL" id="MFC5649934.1"/>
    </source>
</evidence>
<evidence type="ECO:0000256" key="1">
    <source>
        <dbReference type="SAM" id="MobiDB-lite"/>
    </source>
</evidence>
<dbReference type="SUPFAM" id="SSF53850">
    <property type="entry name" value="Periplasmic binding protein-like II"/>
    <property type="match status" value="1"/>
</dbReference>
<sequence>MKMKRGKVLAAALAVMLVLTLALTACGNSGGNSTNGSDNGANTGNAGNTGGTVNEPKEEDTKPAEKSTLEFWANKFEPTTDAWFKKWTDEFNKTHENIQIKLTIVPGDAWAQKMKAAQAAGKAPDLYTMNYGGIANAAKLGQIKPLNDLMDPSVFNDLYDNVKEFVSIKGTYYAYPKLVEPSAVLYYRKDLFTAAGLDPEKPPVTWDELIDYGKKLTQKGIYGLATAQTAPDLGWSSWGLQYNAAGHLPIADDWSKADVMNDGYKKLLDYYKTAYESGIMPKQGLSAYADAAPFGKGKVAMEISGSWAIGLFRNDYKSMLDKIGVAPMPSIDGDQTKPTSTLGGWTLVIDGKSKHEQEAADFISYLLAGDTNIMIDFFKTSQFSKFSPRKSVDEAMNQDEAAKNDPWRKLIAEKVIPYAKAEPIYPWDISMAFSTAIESAMKGESVDKALEKAEKTINDFIAKNKLAGTNPINQ</sequence>
<feature type="signal peptide" evidence="2">
    <location>
        <begin position="1"/>
        <end position="27"/>
    </location>
</feature>
<dbReference type="Gene3D" id="3.40.190.10">
    <property type="entry name" value="Periplasmic binding protein-like II"/>
    <property type="match status" value="2"/>
</dbReference>
<organism evidence="3 4">
    <name type="scientific">Paenibacillus solisilvae</name>
    <dbReference type="NCBI Taxonomy" id="2486751"/>
    <lineage>
        <taxon>Bacteria</taxon>
        <taxon>Bacillati</taxon>
        <taxon>Bacillota</taxon>
        <taxon>Bacilli</taxon>
        <taxon>Bacillales</taxon>
        <taxon>Paenibacillaceae</taxon>
        <taxon>Paenibacillus</taxon>
    </lineage>
</organism>
<dbReference type="PANTHER" id="PTHR43649">
    <property type="entry name" value="ARABINOSE-BINDING PROTEIN-RELATED"/>
    <property type="match status" value="1"/>
</dbReference>
<evidence type="ECO:0000313" key="4">
    <source>
        <dbReference type="Proteomes" id="UP001596047"/>
    </source>
</evidence>
<proteinExistence type="predicted"/>
<dbReference type="Proteomes" id="UP001596047">
    <property type="component" value="Unassembled WGS sequence"/>
</dbReference>
<feature type="compositionally biased region" description="Basic and acidic residues" evidence="1">
    <location>
        <begin position="55"/>
        <end position="66"/>
    </location>
</feature>
<accession>A0ABW0VYL2</accession>
<dbReference type="Pfam" id="PF01547">
    <property type="entry name" value="SBP_bac_1"/>
    <property type="match status" value="1"/>
</dbReference>
<comment type="caution">
    <text evidence="3">The sequence shown here is derived from an EMBL/GenBank/DDBJ whole genome shotgun (WGS) entry which is preliminary data.</text>
</comment>
<dbReference type="PROSITE" id="PS51257">
    <property type="entry name" value="PROKAR_LIPOPROTEIN"/>
    <property type="match status" value="1"/>
</dbReference>
<keyword evidence="2" id="KW-0732">Signal</keyword>
<keyword evidence="4" id="KW-1185">Reference proteome</keyword>
<gene>
    <name evidence="3" type="ORF">ACFPYJ_12540</name>
</gene>
<reference evidence="4" key="1">
    <citation type="journal article" date="2019" name="Int. J. Syst. Evol. Microbiol.">
        <title>The Global Catalogue of Microorganisms (GCM) 10K type strain sequencing project: providing services to taxonomists for standard genome sequencing and annotation.</title>
        <authorList>
            <consortium name="The Broad Institute Genomics Platform"/>
            <consortium name="The Broad Institute Genome Sequencing Center for Infectious Disease"/>
            <person name="Wu L."/>
            <person name="Ma J."/>
        </authorList>
    </citation>
    <scope>NUCLEOTIDE SEQUENCE [LARGE SCALE GENOMIC DNA]</scope>
    <source>
        <strain evidence="4">CGMCC 1.3240</strain>
    </source>
</reference>
<protein>
    <submittedName>
        <fullName evidence="3">ABC transporter substrate-binding protein</fullName>
    </submittedName>
</protein>
<dbReference type="InterPro" id="IPR006059">
    <property type="entry name" value="SBP"/>
</dbReference>
<dbReference type="InterPro" id="IPR050490">
    <property type="entry name" value="Bact_solute-bd_prot1"/>
</dbReference>
<name>A0ABW0VYL2_9BACL</name>
<dbReference type="RefSeq" id="WP_379188489.1">
    <property type="nucleotide sequence ID" value="NZ_JBHSOW010000043.1"/>
</dbReference>
<evidence type="ECO:0000256" key="2">
    <source>
        <dbReference type="SAM" id="SignalP"/>
    </source>
</evidence>
<dbReference type="PANTHER" id="PTHR43649:SF12">
    <property type="entry name" value="DIACETYLCHITOBIOSE BINDING PROTEIN DASA"/>
    <property type="match status" value="1"/>
</dbReference>
<dbReference type="CDD" id="cd13585">
    <property type="entry name" value="PBP2_TMBP_like"/>
    <property type="match status" value="1"/>
</dbReference>
<feature type="compositionally biased region" description="Low complexity" evidence="1">
    <location>
        <begin position="31"/>
        <end position="46"/>
    </location>
</feature>
<dbReference type="EMBL" id="JBHSOW010000043">
    <property type="protein sequence ID" value="MFC5649934.1"/>
    <property type="molecule type" value="Genomic_DNA"/>
</dbReference>